<evidence type="ECO:0000313" key="1">
    <source>
        <dbReference type="EMBL" id="MEQ2712072.1"/>
    </source>
</evidence>
<dbReference type="Pfam" id="PF06923">
    <property type="entry name" value="GutM"/>
    <property type="match status" value="1"/>
</dbReference>
<dbReference type="EMBL" id="JBBNIN010000035">
    <property type="protein sequence ID" value="MEQ2712072.1"/>
    <property type="molecule type" value="Genomic_DNA"/>
</dbReference>
<reference evidence="1 2" key="1">
    <citation type="submission" date="2024-04" db="EMBL/GenBank/DDBJ databases">
        <title>Human intestinal bacterial collection.</title>
        <authorList>
            <person name="Pauvert C."/>
            <person name="Hitch T.C.A."/>
            <person name="Clavel T."/>
        </authorList>
    </citation>
    <scope>NUCLEOTIDE SEQUENCE [LARGE SCALE GENOMIC DNA]</scope>
    <source>
        <strain evidence="1 2">CLA-AA-H249</strain>
    </source>
</reference>
<proteinExistence type="predicted"/>
<evidence type="ECO:0000313" key="2">
    <source>
        <dbReference type="Proteomes" id="UP001482154"/>
    </source>
</evidence>
<name>A0ABV1IXV8_9FIRM</name>
<protein>
    <submittedName>
        <fullName evidence="1">Transcriptional regulator GutM</fullName>
    </submittedName>
</protein>
<comment type="caution">
    <text evidence="1">The sequence shown here is derived from an EMBL/GenBank/DDBJ whole genome shotgun (WGS) entry which is preliminary data.</text>
</comment>
<organism evidence="1 2">
    <name type="scientific">Anaerostipes amylophilus</name>
    <dbReference type="NCBI Taxonomy" id="2981779"/>
    <lineage>
        <taxon>Bacteria</taxon>
        <taxon>Bacillati</taxon>
        <taxon>Bacillota</taxon>
        <taxon>Clostridia</taxon>
        <taxon>Lachnospirales</taxon>
        <taxon>Lachnospiraceae</taxon>
        <taxon>Anaerostipes</taxon>
    </lineage>
</organism>
<keyword evidence="2" id="KW-1185">Reference proteome</keyword>
<sequence>MSGISKMLLIVFVLFILQALGGWYQIQNYRKAMRRVHQYGNVGFGQRKGRLTAGYIIMIACDHDGIITRCEIMQGLSFLAKFKPLNEFLGKDMKGRSIYEFLDDMKDFDKKQKKKYKGYINAFEALDQRLQDTKLEEDQKEAVSQEAQDALA</sequence>
<accession>A0ABV1IXV8</accession>
<gene>
    <name evidence="1" type="ORF">AAAU51_13035</name>
</gene>
<dbReference type="Proteomes" id="UP001482154">
    <property type="component" value="Unassembled WGS sequence"/>
</dbReference>
<dbReference type="InterPro" id="IPR009693">
    <property type="entry name" value="Glucitol_operon_activator"/>
</dbReference>
<dbReference type="RefSeq" id="WP_117945325.1">
    <property type="nucleotide sequence ID" value="NZ_JBBNIN010000035.1"/>
</dbReference>